<evidence type="ECO:0000313" key="2">
    <source>
        <dbReference type="Proteomes" id="UP000515917"/>
    </source>
</evidence>
<sequence>MDAEVNFAPLPASKRSTNPLLLRKQNRSTPPCCCMSKQKRQIALKYDRYKCAKKYKAEREGKNIGIVRDEKKKGLQLRS</sequence>
<dbReference type="Proteomes" id="UP000515917">
    <property type="component" value="Chromosome"/>
</dbReference>
<keyword evidence="2" id="KW-1185">Reference proteome</keyword>
<organism evidence="1 2">
    <name type="scientific">Iodobacter fluviatilis</name>
    <dbReference type="NCBI Taxonomy" id="537"/>
    <lineage>
        <taxon>Bacteria</taxon>
        <taxon>Pseudomonadati</taxon>
        <taxon>Pseudomonadota</taxon>
        <taxon>Betaproteobacteria</taxon>
        <taxon>Neisseriales</taxon>
        <taxon>Chitinibacteraceae</taxon>
        <taxon>Iodobacter</taxon>
    </lineage>
</organism>
<protein>
    <submittedName>
        <fullName evidence="1">Uncharacterized protein</fullName>
    </submittedName>
</protein>
<accession>A0A7G3G5J0</accession>
<dbReference type="KEGG" id="ifl:C1H71_02580"/>
<proteinExistence type="predicted"/>
<gene>
    <name evidence="1" type="ORF">C1H71_02580</name>
</gene>
<evidence type="ECO:0000313" key="1">
    <source>
        <dbReference type="EMBL" id="QBC42551.1"/>
    </source>
</evidence>
<name>A0A7G3G5J0_9NEIS</name>
<dbReference type="AlphaFoldDB" id="A0A7G3G5J0"/>
<dbReference type="EMBL" id="CP025781">
    <property type="protein sequence ID" value="QBC42551.1"/>
    <property type="molecule type" value="Genomic_DNA"/>
</dbReference>
<reference evidence="1 2" key="1">
    <citation type="submission" date="2018-01" db="EMBL/GenBank/DDBJ databases">
        <title>Genome sequence of Iodobacter sp. strain PCH194 isolated from Indian Trans-Himalaya.</title>
        <authorList>
            <person name="Kumar V."/>
            <person name="Thakur V."/>
            <person name="Kumar S."/>
            <person name="Singh D."/>
        </authorList>
    </citation>
    <scope>NUCLEOTIDE SEQUENCE [LARGE SCALE GENOMIC DNA]</scope>
    <source>
        <strain evidence="1 2">PCH194</strain>
    </source>
</reference>